<organism evidence="2">
    <name type="scientific">Chromera velia CCMP2878</name>
    <dbReference type="NCBI Taxonomy" id="1169474"/>
    <lineage>
        <taxon>Eukaryota</taxon>
        <taxon>Sar</taxon>
        <taxon>Alveolata</taxon>
        <taxon>Colpodellida</taxon>
        <taxon>Chromeraceae</taxon>
        <taxon>Chromera</taxon>
    </lineage>
</organism>
<evidence type="ECO:0000313" key="2">
    <source>
        <dbReference type="EMBL" id="CEM50555.1"/>
    </source>
</evidence>
<protein>
    <submittedName>
        <fullName evidence="2">Uncharacterized protein</fullName>
    </submittedName>
</protein>
<proteinExistence type="predicted"/>
<dbReference type="VEuPathDB" id="CryptoDB:Cvel_1644"/>
<dbReference type="EMBL" id="CDMZ01004700">
    <property type="protein sequence ID" value="CEM50555.1"/>
    <property type="molecule type" value="Genomic_DNA"/>
</dbReference>
<gene>
    <name evidence="2" type="ORF">Cvel_1644</name>
</gene>
<accession>A0A0G4I0Z5</accession>
<feature type="chain" id="PRO_5005192179" evidence="1">
    <location>
        <begin position="18"/>
        <end position="109"/>
    </location>
</feature>
<dbReference type="AlphaFoldDB" id="A0A0G4I0Z5"/>
<name>A0A0G4I0Z5_9ALVE</name>
<feature type="signal peptide" evidence="1">
    <location>
        <begin position="1"/>
        <end position="17"/>
    </location>
</feature>
<keyword evidence="1" id="KW-0732">Signal</keyword>
<sequence length="109" mass="11327">MKVNALFFAFFVAVVSGRLNVPDLSGKISGDTFSVSNNADEAITCTTASGKVTSCTQNCGGPSANYPILSCTCGSGSDTFIWGCDARTDRGRNCDSCCAVGRALHKEQA</sequence>
<reference evidence="2" key="1">
    <citation type="submission" date="2014-11" db="EMBL/GenBank/DDBJ databases">
        <authorList>
            <person name="Otto D Thomas"/>
            <person name="Naeem Raeece"/>
        </authorList>
    </citation>
    <scope>NUCLEOTIDE SEQUENCE</scope>
</reference>
<evidence type="ECO:0000256" key="1">
    <source>
        <dbReference type="SAM" id="SignalP"/>
    </source>
</evidence>